<accession>A0A8J3II09</accession>
<dbReference type="Proteomes" id="UP000597444">
    <property type="component" value="Unassembled WGS sequence"/>
</dbReference>
<organism evidence="2 3">
    <name type="scientific">Reticulibacter mediterranei</name>
    <dbReference type="NCBI Taxonomy" id="2778369"/>
    <lineage>
        <taxon>Bacteria</taxon>
        <taxon>Bacillati</taxon>
        <taxon>Chloroflexota</taxon>
        <taxon>Ktedonobacteria</taxon>
        <taxon>Ktedonobacterales</taxon>
        <taxon>Reticulibacteraceae</taxon>
        <taxon>Reticulibacter</taxon>
    </lineage>
</organism>
<proteinExistence type="predicted"/>
<keyword evidence="3" id="KW-1185">Reference proteome</keyword>
<evidence type="ECO:0000256" key="1">
    <source>
        <dbReference type="SAM" id="MobiDB-lite"/>
    </source>
</evidence>
<feature type="compositionally biased region" description="Basic and acidic residues" evidence="1">
    <location>
        <begin position="9"/>
        <end position="24"/>
    </location>
</feature>
<comment type="caution">
    <text evidence="2">The sequence shown here is derived from an EMBL/GenBank/DDBJ whole genome shotgun (WGS) entry which is preliminary data.</text>
</comment>
<evidence type="ECO:0000313" key="2">
    <source>
        <dbReference type="EMBL" id="GHO92795.1"/>
    </source>
</evidence>
<feature type="region of interest" description="Disordered" evidence="1">
    <location>
        <begin position="1"/>
        <end position="30"/>
    </location>
</feature>
<protein>
    <recommendedName>
        <fullName evidence="4">1,4-alpha-glucan branching enzyme</fullName>
    </recommendedName>
</protein>
<evidence type="ECO:0000313" key="3">
    <source>
        <dbReference type="Proteomes" id="UP000597444"/>
    </source>
</evidence>
<dbReference type="EMBL" id="BNJK01000001">
    <property type="protein sequence ID" value="GHO92795.1"/>
    <property type="molecule type" value="Genomic_DNA"/>
</dbReference>
<evidence type="ECO:0008006" key="4">
    <source>
        <dbReference type="Google" id="ProtNLM"/>
    </source>
</evidence>
<gene>
    <name evidence="2" type="ORF">KSF_028430</name>
</gene>
<sequence length="106" mass="12210">MVGESKMTTNHDEIRKWAEARDGKPATVKSTASKDDVGLLRIDFPGYKGEGTLEEITWDEFFKKFDEKKLAFLYQNKTSSGEESRFFKFVSRETADEKKTHKAAHK</sequence>
<name>A0A8J3II09_9CHLR</name>
<reference evidence="2" key="1">
    <citation type="submission" date="2020-10" db="EMBL/GenBank/DDBJ databases">
        <title>Taxonomic study of unclassified bacteria belonging to the class Ktedonobacteria.</title>
        <authorList>
            <person name="Yabe S."/>
            <person name="Wang C.M."/>
            <person name="Zheng Y."/>
            <person name="Sakai Y."/>
            <person name="Cavaletti L."/>
            <person name="Monciardini P."/>
            <person name="Donadio S."/>
        </authorList>
    </citation>
    <scope>NUCLEOTIDE SEQUENCE</scope>
    <source>
        <strain evidence="2">ID150040</strain>
    </source>
</reference>
<dbReference type="AlphaFoldDB" id="A0A8J3II09"/>